<comment type="caution">
    <text evidence="3">Lacks conserved residue(s) required for the propagation of feature annotation.</text>
</comment>
<accession>A0A914RSC5</accession>
<dbReference type="Gene3D" id="2.10.25.10">
    <property type="entry name" value="Laminin"/>
    <property type="match status" value="1"/>
</dbReference>
<evidence type="ECO:0000313" key="6">
    <source>
        <dbReference type="WBParaSite" id="PEQ_0000940001-mRNA-1"/>
    </source>
</evidence>
<dbReference type="Gene3D" id="2.60.120.290">
    <property type="entry name" value="Spermadhesin, CUB domain"/>
    <property type="match status" value="2"/>
</dbReference>
<dbReference type="Proteomes" id="UP000887564">
    <property type="component" value="Unplaced"/>
</dbReference>
<dbReference type="InterPro" id="IPR035914">
    <property type="entry name" value="Sperma_CUB_dom_sf"/>
</dbReference>
<sequence length="220" mass="24814">SYRCECESGYVLADDAHNCKEGGCHLQLHDPDGEITSPNFPFDYPKGKTCNWHFVTTPGHRLLLAFEEFALEEHNMCKYDHVEVFDGGDAQAPSLGFLVEPTLPHDGHRRKCSTAWIQSFLFICLWWRVKGGGNGGVHLLACSCEWRILADAGRGVELRFAQFDLEKEASCDFDFVEVFDGHDRSDDHKLGHFCGDQVIVLYDMNLKSLILGGYLPKKSI</sequence>
<dbReference type="Pfam" id="PF00431">
    <property type="entry name" value="CUB"/>
    <property type="match status" value="2"/>
</dbReference>
<dbReference type="PROSITE" id="PS01180">
    <property type="entry name" value="CUB"/>
    <property type="match status" value="2"/>
</dbReference>
<evidence type="ECO:0000256" key="2">
    <source>
        <dbReference type="ARBA" id="ARBA00023157"/>
    </source>
</evidence>
<evidence type="ECO:0000256" key="1">
    <source>
        <dbReference type="ARBA" id="ARBA00022737"/>
    </source>
</evidence>
<evidence type="ECO:0000259" key="4">
    <source>
        <dbReference type="PROSITE" id="PS01180"/>
    </source>
</evidence>
<keyword evidence="1" id="KW-0677">Repeat</keyword>
<evidence type="ECO:0000313" key="5">
    <source>
        <dbReference type="Proteomes" id="UP000887564"/>
    </source>
</evidence>
<dbReference type="PROSITE" id="PS01186">
    <property type="entry name" value="EGF_2"/>
    <property type="match status" value="1"/>
</dbReference>
<dbReference type="PANTHER" id="PTHR24251">
    <property type="entry name" value="OVOCHYMASE-RELATED"/>
    <property type="match status" value="1"/>
</dbReference>
<feature type="domain" description="CUB" evidence="4">
    <location>
        <begin position="144"/>
        <end position="196"/>
    </location>
</feature>
<dbReference type="SUPFAM" id="SSF49854">
    <property type="entry name" value="Spermadhesin, CUB domain"/>
    <property type="match status" value="2"/>
</dbReference>
<dbReference type="SMART" id="SM00042">
    <property type="entry name" value="CUB"/>
    <property type="match status" value="1"/>
</dbReference>
<dbReference type="PANTHER" id="PTHR24251:SF43">
    <property type="entry name" value="TOLLOID-LIKE PROTEIN 2"/>
    <property type="match status" value="1"/>
</dbReference>
<dbReference type="CDD" id="cd00041">
    <property type="entry name" value="CUB"/>
    <property type="match status" value="2"/>
</dbReference>
<reference evidence="6" key="1">
    <citation type="submission" date="2022-11" db="UniProtKB">
        <authorList>
            <consortium name="WormBaseParasite"/>
        </authorList>
    </citation>
    <scope>IDENTIFICATION</scope>
</reference>
<keyword evidence="5" id="KW-1185">Reference proteome</keyword>
<feature type="domain" description="CUB" evidence="4">
    <location>
        <begin position="24"/>
        <end position="96"/>
    </location>
</feature>
<evidence type="ECO:0000256" key="3">
    <source>
        <dbReference type="PROSITE-ProRule" id="PRU00059"/>
    </source>
</evidence>
<dbReference type="AlphaFoldDB" id="A0A914RSC5"/>
<dbReference type="WBParaSite" id="PEQ_0000940001-mRNA-1">
    <property type="protein sequence ID" value="PEQ_0000940001-mRNA-1"/>
    <property type="gene ID" value="PEQ_0000940001"/>
</dbReference>
<name>A0A914RSC5_PAREQ</name>
<dbReference type="InterPro" id="IPR000742">
    <property type="entry name" value="EGF"/>
</dbReference>
<proteinExistence type="predicted"/>
<dbReference type="InterPro" id="IPR000859">
    <property type="entry name" value="CUB_dom"/>
</dbReference>
<organism evidence="5 6">
    <name type="scientific">Parascaris equorum</name>
    <name type="common">Equine roundworm</name>
    <dbReference type="NCBI Taxonomy" id="6256"/>
    <lineage>
        <taxon>Eukaryota</taxon>
        <taxon>Metazoa</taxon>
        <taxon>Ecdysozoa</taxon>
        <taxon>Nematoda</taxon>
        <taxon>Chromadorea</taxon>
        <taxon>Rhabditida</taxon>
        <taxon>Spirurina</taxon>
        <taxon>Ascaridomorpha</taxon>
        <taxon>Ascaridoidea</taxon>
        <taxon>Ascarididae</taxon>
        <taxon>Parascaris</taxon>
    </lineage>
</organism>
<keyword evidence="2" id="KW-1015">Disulfide bond</keyword>
<protein>
    <submittedName>
        <fullName evidence="6">CUB domain-containing protein</fullName>
    </submittedName>
</protein>